<organism evidence="4 5">
    <name type="scientific">Bipolaris oryzae ATCC 44560</name>
    <dbReference type="NCBI Taxonomy" id="930090"/>
    <lineage>
        <taxon>Eukaryota</taxon>
        <taxon>Fungi</taxon>
        <taxon>Dikarya</taxon>
        <taxon>Ascomycota</taxon>
        <taxon>Pezizomycotina</taxon>
        <taxon>Dothideomycetes</taxon>
        <taxon>Pleosporomycetidae</taxon>
        <taxon>Pleosporales</taxon>
        <taxon>Pleosporineae</taxon>
        <taxon>Pleosporaceae</taxon>
        <taxon>Bipolaris</taxon>
    </lineage>
</organism>
<keyword evidence="3" id="KW-0472">Membrane</keyword>
<evidence type="ECO:0000313" key="5">
    <source>
        <dbReference type="Proteomes" id="UP000054032"/>
    </source>
</evidence>
<dbReference type="GeneID" id="19117968"/>
<dbReference type="GO" id="GO:0000009">
    <property type="term" value="F:alpha-1,6-mannosyltransferase activity"/>
    <property type="evidence" value="ECO:0007669"/>
    <property type="project" value="InterPro"/>
</dbReference>
<accession>W6Z658</accession>
<keyword evidence="4" id="KW-0808">Transferase</keyword>
<proteinExistence type="inferred from homology"/>
<dbReference type="Pfam" id="PF04488">
    <property type="entry name" value="Gly_transf_sug"/>
    <property type="match status" value="1"/>
</dbReference>
<name>W6Z658_COCMI</name>
<protein>
    <submittedName>
        <fullName evidence="4">Glycosyltransferase family 32 protein</fullName>
    </submittedName>
</protein>
<evidence type="ECO:0000256" key="2">
    <source>
        <dbReference type="SAM" id="MobiDB-lite"/>
    </source>
</evidence>
<dbReference type="PANTHER" id="PTHR31834:SF8">
    <property type="entry name" value="TRANSFERASE, PUTATIVE (AFU_ORTHOLOGUE AFUA_6G14040)-RELATED"/>
    <property type="match status" value="1"/>
</dbReference>
<reference evidence="4 5" key="1">
    <citation type="journal article" date="2013" name="PLoS Genet.">
        <title>Comparative genome structure, secondary metabolite, and effector coding capacity across Cochliobolus pathogens.</title>
        <authorList>
            <person name="Condon B.J."/>
            <person name="Leng Y."/>
            <person name="Wu D."/>
            <person name="Bushley K.E."/>
            <person name="Ohm R.A."/>
            <person name="Otillar R."/>
            <person name="Martin J."/>
            <person name="Schackwitz W."/>
            <person name="Grimwood J."/>
            <person name="MohdZainudin N."/>
            <person name="Xue C."/>
            <person name="Wang R."/>
            <person name="Manning V.A."/>
            <person name="Dhillon B."/>
            <person name="Tu Z.J."/>
            <person name="Steffenson B.J."/>
            <person name="Salamov A."/>
            <person name="Sun H."/>
            <person name="Lowry S."/>
            <person name="LaButti K."/>
            <person name="Han J."/>
            <person name="Copeland A."/>
            <person name="Lindquist E."/>
            <person name="Barry K."/>
            <person name="Schmutz J."/>
            <person name="Baker S.E."/>
            <person name="Ciuffetti L.M."/>
            <person name="Grigoriev I.V."/>
            <person name="Zhong S."/>
            <person name="Turgeon B.G."/>
        </authorList>
    </citation>
    <scope>NUCLEOTIDE SEQUENCE [LARGE SCALE GENOMIC DNA]</scope>
    <source>
        <strain evidence="4 5">ATCC 44560</strain>
    </source>
</reference>
<dbReference type="Gene3D" id="3.90.550.20">
    <property type="match status" value="1"/>
</dbReference>
<feature type="compositionally biased region" description="Basic and acidic residues" evidence="2">
    <location>
        <begin position="298"/>
        <end position="313"/>
    </location>
</feature>
<feature type="transmembrane region" description="Helical" evidence="3">
    <location>
        <begin position="12"/>
        <end position="30"/>
    </location>
</feature>
<comment type="similarity">
    <text evidence="1">Belongs to the glycosyltransferase 32 family.</text>
</comment>
<dbReference type="GO" id="GO:0006487">
    <property type="term" value="P:protein N-linked glycosylation"/>
    <property type="evidence" value="ECO:0007669"/>
    <property type="project" value="TreeGrafter"/>
</dbReference>
<feature type="region of interest" description="Disordered" evidence="2">
    <location>
        <begin position="283"/>
        <end position="313"/>
    </location>
</feature>
<sequence>MLTRPPQLSRALTYYALAALFTIGIVYHFLSLQDGFIARVPGRPVDSTQPTEIPKLIWYKLGPNGLSDEARAWTDTCIQNNTGYKAHFLTDEDSDAYVRKTFAFRPDIVDAYLALPIPIFKADLLRYLLLWDQGGIWSDLDVSCRDVPIDSWVPTLYKASAAMVVGWEFDYGWPGKYVRQFASWTIMSKPRSPHMMQVVDDILETLRVETTEHGVGIQNVTLEMMGDVVDFTGPRRLTGSVFRSLEKQMNRTLDVSEFHEIMQPRLVGDVLIMPGQSFAASSNTYTEEQQRELPPQLVEHHYAGSWKNDKGGE</sequence>
<dbReference type="STRING" id="930090.W6Z658"/>
<dbReference type="RefSeq" id="XP_007690434.1">
    <property type="nucleotide sequence ID" value="XM_007692244.1"/>
</dbReference>
<evidence type="ECO:0000256" key="1">
    <source>
        <dbReference type="ARBA" id="ARBA00009003"/>
    </source>
</evidence>
<dbReference type="InterPro" id="IPR007577">
    <property type="entry name" value="GlycoTrfase_DXD_sugar-bd_CS"/>
</dbReference>
<dbReference type="SUPFAM" id="SSF53448">
    <property type="entry name" value="Nucleotide-diphospho-sugar transferases"/>
    <property type="match status" value="1"/>
</dbReference>
<gene>
    <name evidence="4" type="ORF">COCMIDRAFT_101902</name>
</gene>
<dbReference type="HOGENOM" id="CLU_022381_0_0_1"/>
<dbReference type="InterPro" id="IPR029044">
    <property type="entry name" value="Nucleotide-diphossugar_trans"/>
</dbReference>
<dbReference type="PANTHER" id="PTHR31834">
    <property type="entry name" value="INITIATION-SPECIFIC ALPHA-1,6-MANNOSYLTRANSFERASE"/>
    <property type="match status" value="1"/>
</dbReference>
<dbReference type="EMBL" id="KI964041">
    <property type="protein sequence ID" value="EUC43044.1"/>
    <property type="molecule type" value="Genomic_DNA"/>
</dbReference>
<dbReference type="GO" id="GO:0000136">
    <property type="term" value="C:mannan polymerase complex"/>
    <property type="evidence" value="ECO:0007669"/>
    <property type="project" value="TreeGrafter"/>
</dbReference>
<dbReference type="eggNOG" id="ENOG502SJG8">
    <property type="taxonomic scope" value="Eukaryota"/>
</dbReference>
<dbReference type="AlphaFoldDB" id="W6Z658"/>
<keyword evidence="3" id="KW-1133">Transmembrane helix</keyword>
<keyword evidence="3" id="KW-0812">Transmembrane</keyword>
<evidence type="ECO:0000313" key="4">
    <source>
        <dbReference type="EMBL" id="EUC43044.1"/>
    </source>
</evidence>
<dbReference type="Proteomes" id="UP000054032">
    <property type="component" value="Unassembled WGS sequence"/>
</dbReference>
<dbReference type="InterPro" id="IPR039367">
    <property type="entry name" value="Och1-like"/>
</dbReference>
<dbReference type="KEGG" id="bor:COCMIDRAFT_101902"/>
<evidence type="ECO:0000256" key="3">
    <source>
        <dbReference type="SAM" id="Phobius"/>
    </source>
</evidence>
<keyword evidence="5" id="KW-1185">Reference proteome</keyword>
<dbReference type="OrthoDB" id="409543at2759"/>